<accession>A0A158DIH0</accession>
<dbReference type="EMBL" id="FCOI02000042">
    <property type="protein sequence ID" value="SAK94325.1"/>
    <property type="molecule type" value="Genomic_DNA"/>
</dbReference>
<dbReference type="AlphaFoldDB" id="A0A158DIH0"/>
<keyword evidence="2" id="KW-1185">Reference proteome</keyword>
<gene>
    <name evidence="1" type="ORF">AWB76_07009</name>
</gene>
<proteinExistence type="predicted"/>
<evidence type="ECO:0000313" key="2">
    <source>
        <dbReference type="Proteomes" id="UP000054624"/>
    </source>
</evidence>
<protein>
    <submittedName>
        <fullName evidence="1">Uncharacterized protein</fullName>
    </submittedName>
</protein>
<reference evidence="2" key="1">
    <citation type="submission" date="2016-01" db="EMBL/GenBank/DDBJ databases">
        <authorList>
            <person name="Peeters Charlotte."/>
        </authorList>
    </citation>
    <scope>NUCLEOTIDE SEQUENCE [LARGE SCALE GENOMIC DNA]</scope>
</reference>
<organism evidence="1 2">
    <name type="scientific">Caballeronia temeraria</name>
    <dbReference type="NCBI Taxonomy" id="1777137"/>
    <lineage>
        <taxon>Bacteria</taxon>
        <taxon>Pseudomonadati</taxon>
        <taxon>Pseudomonadota</taxon>
        <taxon>Betaproteobacteria</taxon>
        <taxon>Burkholderiales</taxon>
        <taxon>Burkholderiaceae</taxon>
        <taxon>Caballeronia</taxon>
    </lineage>
</organism>
<dbReference type="Proteomes" id="UP000054624">
    <property type="component" value="Unassembled WGS sequence"/>
</dbReference>
<name>A0A158DIH0_9BURK</name>
<sequence length="120" mass="13730">MSILKEVDAAHVADVCLQFGEQLRLSFTTLTRQSVERLALARHHMTQDALDRFDHVASDEFFAAVDCAVRVVLAERHGGQHHADAGNKRTCSPRDCERRHAPRWGRDWERETRTVRRLGA</sequence>
<evidence type="ECO:0000313" key="1">
    <source>
        <dbReference type="EMBL" id="SAK94325.1"/>
    </source>
</evidence>